<dbReference type="WBParaSite" id="SMTH1_7120.1">
    <property type="protein sequence ID" value="SMTH1_7120.1"/>
    <property type="gene ID" value="SMTH1_7120"/>
</dbReference>
<dbReference type="InterPro" id="IPR036612">
    <property type="entry name" value="KH_dom_type_1_sf"/>
</dbReference>
<dbReference type="PANTHER" id="PTHR11208:SF42">
    <property type="entry name" value="QUAKING RELATED 54B, ISOFORM E"/>
    <property type="match status" value="1"/>
</dbReference>
<organism evidence="3 4">
    <name type="scientific">Schistosoma mattheei</name>
    <dbReference type="NCBI Taxonomy" id="31246"/>
    <lineage>
        <taxon>Eukaryota</taxon>
        <taxon>Metazoa</taxon>
        <taxon>Spiralia</taxon>
        <taxon>Lophotrochozoa</taxon>
        <taxon>Platyhelminthes</taxon>
        <taxon>Trematoda</taxon>
        <taxon>Digenea</taxon>
        <taxon>Strigeidida</taxon>
        <taxon>Schistosomatoidea</taxon>
        <taxon>Schistosomatidae</taxon>
        <taxon>Schistosoma</taxon>
    </lineage>
</organism>
<evidence type="ECO:0000256" key="1">
    <source>
        <dbReference type="ARBA" id="ARBA00022884"/>
    </source>
</evidence>
<feature type="domain" description="K Homology" evidence="2">
    <location>
        <begin position="59"/>
        <end position="158"/>
    </location>
</feature>
<proteinExistence type="predicted"/>
<evidence type="ECO:0000313" key="4">
    <source>
        <dbReference type="WBParaSite" id="SMTH1_7120.1"/>
    </source>
</evidence>
<dbReference type="GO" id="GO:0003729">
    <property type="term" value="F:mRNA binding"/>
    <property type="evidence" value="ECO:0007669"/>
    <property type="project" value="TreeGrafter"/>
</dbReference>
<dbReference type="InterPro" id="IPR045071">
    <property type="entry name" value="BBP-like"/>
</dbReference>
<sequence length="344" mass="38256">MKIGELRPEQSATVEALVRELQNLDSSAFPALYSLAENELFRLRGGIADSFDLVSNKPVKVRAKIEIPQAQYPAINFVGKLLGPGGQTLRAVQETTKTKMAILGAGSLRDDAKEKQLLSNGDPKYQHLKQKLHLQVDSLGPPSESCYRLAHALAEVRKIMLPEQTEPTAQQWVQQNQPLPVAGRNVSVRNIRPPLRGPPPPPLQAPFPAPPVQLPFRGRGKPWIGRGVAKNGVAIQPPVPVASEVFANDVNTVAYPPITLYEQNEFNSHVFEDFGTNYGCDAKRFNSMSFVLPCYLASEMGSKMKSQFRFSILDIHLVISGWSHQIRSMKTFVKFMFDVLIYQL</sequence>
<dbReference type="Gene3D" id="3.30.1370.10">
    <property type="entry name" value="K Homology domain, type 1"/>
    <property type="match status" value="1"/>
</dbReference>
<keyword evidence="1" id="KW-0694">RNA-binding</keyword>
<dbReference type="PANTHER" id="PTHR11208">
    <property type="entry name" value="RNA-BINDING PROTEIN RELATED"/>
    <property type="match status" value="1"/>
</dbReference>
<dbReference type="Pfam" id="PF22675">
    <property type="entry name" value="KH-I_KHDC4-BBP"/>
    <property type="match status" value="1"/>
</dbReference>
<dbReference type="SUPFAM" id="SSF54791">
    <property type="entry name" value="Eukaryotic type KH-domain (KH-domain type I)"/>
    <property type="match status" value="1"/>
</dbReference>
<reference evidence="4" key="1">
    <citation type="submission" date="2023-11" db="UniProtKB">
        <authorList>
            <consortium name="WormBaseParasite"/>
        </authorList>
    </citation>
    <scope>IDENTIFICATION</scope>
</reference>
<name>A0AA85BTA9_9TREM</name>
<dbReference type="GO" id="GO:0000381">
    <property type="term" value="P:regulation of alternative mRNA splicing, via spliceosome"/>
    <property type="evidence" value="ECO:0007669"/>
    <property type="project" value="TreeGrafter"/>
</dbReference>
<accession>A0AA85BTA9</accession>
<protein>
    <recommendedName>
        <fullName evidence="2">K Homology domain-containing protein</fullName>
    </recommendedName>
</protein>
<dbReference type="SMART" id="SM00322">
    <property type="entry name" value="KH"/>
    <property type="match status" value="1"/>
</dbReference>
<dbReference type="Proteomes" id="UP000050791">
    <property type="component" value="Unassembled WGS sequence"/>
</dbReference>
<evidence type="ECO:0000313" key="3">
    <source>
        <dbReference type="Proteomes" id="UP000050791"/>
    </source>
</evidence>
<evidence type="ECO:0000259" key="2">
    <source>
        <dbReference type="SMART" id="SM00322"/>
    </source>
</evidence>
<dbReference type="CDD" id="cd22384">
    <property type="entry name" value="KH-I_KHDRBS"/>
    <property type="match status" value="1"/>
</dbReference>
<dbReference type="InterPro" id="IPR055256">
    <property type="entry name" value="KH_1_KHDC4/BBP-like"/>
</dbReference>
<dbReference type="GO" id="GO:0005634">
    <property type="term" value="C:nucleus"/>
    <property type="evidence" value="ECO:0007669"/>
    <property type="project" value="TreeGrafter"/>
</dbReference>
<dbReference type="AlphaFoldDB" id="A0AA85BTA9"/>
<dbReference type="InterPro" id="IPR004087">
    <property type="entry name" value="KH_dom"/>
</dbReference>